<dbReference type="KEGG" id="cel:CELE_B0213.8"/>
<dbReference type="CTD" id="191989"/>
<keyword evidence="1" id="KW-1133">Transmembrane helix</keyword>
<dbReference type="PhylomeDB" id="O44660"/>
<dbReference type="RefSeq" id="NP_504105.2">
    <property type="nucleotide sequence ID" value="NM_071704.2"/>
</dbReference>
<feature type="transmembrane region" description="Helical" evidence="1">
    <location>
        <begin position="249"/>
        <end position="273"/>
    </location>
</feature>
<sequence length="362" mass="42150">MQLNLNLSQYLELIGSSLSLLFNLVLLVIIIKFSRPEYGSYKLLMMVMATLYAIYSAIEVIILPSYLVFEYNYLLYTTQFVEYQLLSQILIVTFCSIFACMQVVLSTQFIYRYLSVASFHFLRERYFKGKRHVVWISLTSIFFTNWFLVAWFVYGNHGVYPKELEEEMFEKFDRNISQMAFTLVSYAKQGENGKVLPNYLNIAMIVYLLACAMIPMNISLSCGIKTWLKIRSTINMAQKSRHLQKQERQLFFALLIQFTIPFIGNTVPMLILFFCPALHISTEPYTNYICMPVPFYPIFDALATTFVIKDYYRGIMRIFGLSRYIKESSTATGIRVPANTLGEQSSVSINLRQINTIRVDNW</sequence>
<dbReference type="HOGENOM" id="CLU_036335_2_0_1"/>
<dbReference type="eggNOG" id="ENOG502TG8U">
    <property type="taxonomic scope" value="Eukaryota"/>
</dbReference>
<dbReference type="WormBase" id="B0213.8">
    <property type="protein sequence ID" value="CE35206"/>
    <property type="gene ID" value="WBGene00006141"/>
    <property type="gene designation" value="str-82"/>
</dbReference>
<gene>
    <name evidence="2 4" type="primary">str-82</name>
    <name evidence="4" type="ORF">B0213.8</name>
    <name evidence="2" type="ORF">CELE_B0213.8</name>
</gene>
<dbReference type="GO" id="GO:0005886">
    <property type="term" value="C:plasma membrane"/>
    <property type="evidence" value="ECO:0000318"/>
    <property type="project" value="GO_Central"/>
</dbReference>
<feature type="transmembrane region" description="Helical" evidence="1">
    <location>
        <begin position="43"/>
        <end position="69"/>
    </location>
</feature>
<organism evidence="2 3">
    <name type="scientific">Caenorhabditis elegans</name>
    <dbReference type="NCBI Taxonomy" id="6239"/>
    <lineage>
        <taxon>Eukaryota</taxon>
        <taxon>Metazoa</taxon>
        <taxon>Ecdysozoa</taxon>
        <taxon>Nematoda</taxon>
        <taxon>Chromadorea</taxon>
        <taxon>Rhabditida</taxon>
        <taxon>Rhabditina</taxon>
        <taxon>Rhabditomorpha</taxon>
        <taxon>Rhabditoidea</taxon>
        <taxon>Rhabditidae</taxon>
        <taxon>Peloderinae</taxon>
        <taxon>Caenorhabditis</taxon>
    </lineage>
</organism>
<dbReference type="PaxDb" id="6239-B0213.8"/>
<dbReference type="FunCoup" id="O44660">
    <property type="interactions" value="1"/>
</dbReference>
<evidence type="ECO:0000313" key="2">
    <source>
        <dbReference type="EMBL" id="CCD61358.1"/>
    </source>
</evidence>
<name>O44660_CAEEL</name>
<protein>
    <submittedName>
        <fullName evidence="2">Seven TM Receptor</fullName>
    </submittedName>
</protein>
<dbReference type="OrthoDB" id="5820896at2759"/>
<accession>O44660</accession>
<keyword evidence="2" id="KW-0675">Receptor</keyword>
<dbReference type="AGR" id="WB:WBGene00006141"/>
<dbReference type="PIR" id="G89015">
    <property type="entry name" value="G89015"/>
</dbReference>
<dbReference type="SUPFAM" id="SSF81321">
    <property type="entry name" value="Family A G protein-coupled receptor-like"/>
    <property type="match status" value="1"/>
</dbReference>
<keyword evidence="1" id="KW-0472">Membrane</keyword>
<feature type="transmembrane region" description="Helical" evidence="1">
    <location>
        <begin position="285"/>
        <end position="308"/>
    </location>
</feature>
<dbReference type="EMBL" id="BX284605">
    <property type="protein sequence ID" value="CCD61358.1"/>
    <property type="molecule type" value="Genomic_DNA"/>
</dbReference>
<dbReference type="Proteomes" id="UP000001940">
    <property type="component" value="Chromosome V"/>
</dbReference>
<feature type="transmembrane region" description="Helical" evidence="1">
    <location>
        <begin position="89"/>
        <end position="111"/>
    </location>
</feature>
<dbReference type="AlphaFoldDB" id="O44660"/>
<dbReference type="STRING" id="6239.B0213.8.1"/>
<dbReference type="InParanoid" id="O44660"/>
<dbReference type="PANTHER" id="PTHR22943">
    <property type="entry name" value="7-TRANSMEMBRANE DOMAIN RECEPTOR C.ELEGANS"/>
    <property type="match status" value="1"/>
</dbReference>
<feature type="transmembrane region" description="Helical" evidence="1">
    <location>
        <begin position="13"/>
        <end position="31"/>
    </location>
</feature>
<reference evidence="2 3" key="1">
    <citation type="journal article" date="1998" name="Science">
        <title>Genome sequence of the nematode C. elegans: a platform for investigating biology.</title>
        <authorList>
            <consortium name="The C. elegans sequencing consortium"/>
            <person name="Sulson J.E."/>
            <person name="Waterston R."/>
        </authorList>
    </citation>
    <scope>NUCLEOTIDE SEQUENCE [LARGE SCALE GENOMIC DNA]</scope>
    <source>
        <strain evidence="2 3">Bristol N2</strain>
    </source>
</reference>
<dbReference type="InterPro" id="IPR019428">
    <property type="entry name" value="7TM_GPCR_serpentine_rcpt_Str"/>
</dbReference>
<dbReference type="GeneID" id="191989"/>
<dbReference type="GO" id="GO:0007186">
    <property type="term" value="P:G protein-coupled receptor signaling pathway"/>
    <property type="evidence" value="ECO:0000318"/>
    <property type="project" value="GO_Central"/>
</dbReference>
<evidence type="ECO:0000256" key="1">
    <source>
        <dbReference type="SAM" id="Phobius"/>
    </source>
</evidence>
<evidence type="ECO:0000313" key="3">
    <source>
        <dbReference type="Proteomes" id="UP000001940"/>
    </source>
</evidence>
<keyword evidence="1" id="KW-0812">Transmembrane</keyword>
<feature type="transmembrane region" description="Helical" evidence="1">
    <location>
        <begin position="132"/>
        <end position="154"/>
    </location>
</feature>
<proteinExistence type="predicted"/>
<dbReference type="OMA" id="CIAFSCA"/>
<dbReference type="UCSC" id="B0213.8">
    <property type="organism name" value="c. elegans"/>
</dbReference>
<dbReference type="PANTHER" id="PTHR22943:SF77">
    <property type="entry name" value="SEVEN TM RECEPTOR"/>
    <property type="match status" value="1"/>
</dbReference>
<dbReference type="Pfam" id="PF10326">
    <property type="entry name" value="7TM_GPCR_Str"/>
    <property type="match status" value="1"/>
</dbReference>
<dbReference type="GO" id="GO:0038022">
    <property type="term" value="F:G protein-coupled olfactory receptor activity"/>
    <property type="evidence" value="ECO:0000318"/>
    <property type="project" value="GO_Central"/>
</dbReference>
<keyword evidence="3" id="KW-1185">Reference proteome</keyword>
<feature type="transmembrane region" description="Helical" evidence="1">
    <location>
        <begin position="202"/>
        <end position="228"/>
    </location>
</feature>
<evidence type="ECO:0000313" key="4">
    <source>
        <dbReference type="WormBase" id="B0213.8"/>
    </source>
</evidence>
<dbReference type="GO" id="GO:0042048">
    <property type="term" value="P:olfactory behavior"/>
    <property type="evidence" value="ECO:0000318"/>
    <property type="project" value="GO_Central"/>
</dbReference>